<comment type="caution">
    <text evidence="3">The sequence shown here is derived from an EMBL/GenBank/DDBJ whole genome shotgun (WGS) entry which is preliminary data.</text>
</comment>
<organism evidence="3 5">
    <name type="scientific">Pyrenophora tritici-repentis</name>
    <dbReference type="NCBI Taxonomy" id="45151"/>
    <lineage>
        <taxon>Eukaryota</taxon>
        <taxon>Fungi</taxon>
        <taxon>Dikarya</taxon>
        <taxon>Ascomycota</taxon>
        <taxon>Pezizomycotina</taxon>
        <taxon>Dothideomycetes</taxon>
        <taxon>Pleosporomycetidae</taxon>
        <taxon>Pleosporales</taxon>
        <taxon>Pleosporineae</taxon>
        <taxon>Pleosporaceae</taxon>
        <taxon>Pyrenophora</taxon>
    </lineage>
</organism>
<keyword evidence="5" id="KW-1185">Reference proteome</keyword>
<feature type="compositionally biased region" description="Polar residues" evidence="1">
    <location>
        <begin position="1"/>
        <end position="12"/>
    </location>
</feature>
<proteinExistence type="predicted"/>
<evidence type="ECO:0000313" key="3">
    <source>
        <dbReference type="EMBL" id="KAI1516523.1"/>
    </source>
</evidence>
<dbReference type="EMBL" id="NQIK02000003">
    <property type="protein sequence ID" value="KAF7573129.1"/>
    <property type="molecule type" value="Genomic_DNA"/>
</dbReference>
<reference evidence="3" key="2">
    <citation type="submission" date="2021-05" db="EMBL/GenBank/DDBJ databases">
        <authorList>
            <person name="Moolhuijzen P.M."/>
            <person name="Moffat C.S."/>
        </authorList>
    </citation>
    <scope>NUCLEOTIDE SEQUENCE</scope>
    <source>
        <strain evidence="3">86-124</strain>
    </source>
</reference>
<evidence type="ECO:0000313" key="4">
    <source>
        <dbReference type="Proteomes" id="UP000245464"/>
    </source>
</evidence>
<sequence length="163" mass="18024">MVDTGKTYQNSEENAKDDPQAPLIQPGPDDSAPYKLPWPLMGPLSKNNEARNVADNWIGNELLPRLEDKYGPQAVKSNMISGYWPGLFDKAMVLGAMLSRCLERNNDCDIDHVVSEILSGQTLNDLYATVANQNTEFLINSLVLLAAIPKLAPIEAHRESCKE</sequence>
<evidence type="ECO:0000256" key="1">
    <source>
        <dbReference type="SAM" id="MobiDB-lite"/>
    </source>
</evidence>
<reference evidence="5" key="4">
    <citation type="journal article" date="2022" name="Microb. Genom.">
        <title>A global pangenome for the wheat fungal pathogen Pyrenophora tritici-repentis and prediction of effector protein structural homology.</title>
        <authorList>
            <person name="Moolhuijzen P.M."/>
            <person name="See P.T."/>
            <person name="Shi G."/>
            <person name="Powell H.R."/>
            <person name="Cockram J."/>
            <person name="Jorgensen L.N."/>
            <person name="Benslimane H."/>
            <person name="Strelkov S.E."/>
            <person name="Turner J."/>
            <person name="Liu Z."/>
            <person name="Moffat C.S."/>
        </authorList>
    </citation>
    <scope>NUCLEOTIDE SEQUENCE [LARGE SCALE GENOMIC DNA]</scope>
</reference>
<feature type="region of interest" description="Disordered" evidence="1">
    <location>
        <begin position="1"/>
        <end position="32"/>
    </location>
</feature>
<dbReference type="EMBL" id="NRDI02000005">
    <property type="protein sequence ID" value="KAI1516523.1"/>
    <property type="molecule type" value="Genomic_DNA"/>
</dbReference>
<dbReference type="Proteomes" id="UP000249757">
    <property type="component" value="Unassembled WGS sequence"/>
</dbReference>
<name>A0A2W1DM67_9PLEO</name>
<gene>
    <name evidence="3" type="ORF">Ptr86124_005060</name>
    <name evidence="2" type="ORF">PtrM4_080340</name>
</gene>
<protein>
    <submittedName>
        <fullName evidence="3">Uncharacterized protein</fullName>
    </submittedName>
</protein>
<accession>A0A2W1DM67</accession>
<reference evidence="2 4" key="1">
    <citation type="journal article" date="2018" name="BMC Genomics">
        <title>Comparative genomics of the wheat fungal pathogen Pyrenophora tritici-repentis reveals chromosomal variations and genome plasticity.</title>
        <authorList>
            <person name="Moolhuijzen P."/>
            <person name="See P.T."/>
            <person name="Hane J.K."/>
            <person name="Shi G."/>
            <person name="Liu Z."/>
            <person name="Oliver R.P."/>
            <person name="Moffat C.S."/>
        </authorList>
    </citation>
    <scope>NUCLEOTIDE SEQUENCE [LARGE SCALE GENOMIC DNA]</scope>
    <source>
        <strain evidence="2">M4</strain>
    </source>
</reference>
<dbReference type="Proteomes" id="UP000245464">
    <property type="component" value="Chromosome 3"/>
</dbReference>
<evidence type="ECO:0000313" key="2">
    <source>
        <dbReference type="EMBL" id="KAF7573129.1"/>
    </source>
</evidence>
<evidence type="ECO:0000313" key="5">
    <source>
        <dbReference type="Proteomes" id="UP000249757"/>
    </source>
</evidence>
<reference evidence="3" key="3">
    <citation type="journal article" date="2022" name="bioRxiv">
        <title>A global pangenome for the wheat fungal pathogen Pyrenophora tritici-repentis and prediction of effector protein structural homology.</title>
        <authorList>
            <person name="Moolhuijzen P."/>
            <person name="See P.T."/>
            <person name="Shi G."/>
            <person name="Powell H.R."/>
            <person name="Cockram J."/>
            <person name="Jorgensen L.N."/>
            <person name="Benslimane H."/>
            <person name="Strelkov S.E."/>
            <person name="Turner J."/>
            <person name="Liu Z."/>
            <person name="Moffat C.S."/>
        </authorList>
    </citation>
    <scope>NUCLEOTIDE SEQUENCE</scope>
    <source>
        <strain evidence="3">86-124</strain>
    </source>
</reference>
<dbReference type="AlphaFoldDB" id="A0A2W1DM67"/>